<gene>
    <name evidence="4" type="ORF">LRAMOSA11022</name>
</gene>
<dbReference type="InterPro" id="IPR032466">
    <property type="entry name" value="Metal_Hydrolase"/>
</dbReference>
<feature type="region of interest" description="Disordered" evidence="1">
    <location>
        <begin position="1"/>
        <end position="30"/>
    </location>
</feature>
<dbReference type="SUPFAM" id="SSF51338">
    <property type="entry name" value="Composite domain of metallo-dependent hydrolases"/>
    <property type="match status" value="1"/>
</dbReference>
<dbReference type="InterPro" id="IPR050138">
    <property type="entry name" value="DHOase/Allantoinase_Hydrolase"/>
</dbReference>
<dbReference type="GO" id="GO:0006145">
    <property type="term" value="P:purine nucleobase catabolic process"/>
    <property type="evidence" value="ECO:0007669"/>
    <property type="project" value="TreeGrafter"/>
</dbReference>
<organism evidence="4">
    <name type="scientific">Lichtheimia ramosa</name>
    <dbReference type="NCBI Taxonomy" id="688394"/>
    <lineage>
        <taxon>Eukaryota</taxon>
        <taxon>Fungi</taxon>
        <taxon>Fungi incertae sedis</taxon>
        <taxon>Mucoromycota</taxon>
        <taxon>Mucoromycotina</taxon>
        <taxon>Mucoromycetes</taxon>
        <taxon>Mucorales</taxon>
        <taxon>Lichtheimiaceae</taxon>
        <taxon>Lichtheimia</taxon>
    </lineage>
</organism>
<accession>A0A077WSG0</accession>
<feature type="domain" description="Amidohydrolase-related" evidence="3">
    <location>
        <begin position="186"/>
        <end position="526"/>
    </location>
</feature>
<evidence type="ECO:0000259" key="3">
    <source>
        <dbReference type="Pfam" id="PF01979"/>
    </source>
</evidence>
<evidence type="ECO:0000256" key="2">
    <source>
        <dbReference type="SAM" id="Phobius"/>
    </source>
</evidence>
<dbReference type="GO" id="GO:0005737">
    <property type="term" value="C:cytoplasm"/>
    <property type="evidence" value="ECO:0007669"/>
    <property type="project" value="TreeGrafter"/>
</dbReference>
<dbReference type="OrthoDB" id="10258955at2759"/>
<proteinExistence type="predicted"/>
<keyword evidence="2" id="KW-0812">Transmembrane</keyword>
<dbReference type="Pfam" id="PF01979">
    <property type="entry name" value="Amidohydro_1"/>
    <property type="match status" value="1"/>
</dbReference>
<dbReference type="AlphaFoldDB" id="A0A077WSG0"/>
<keyword evidence="2" id="KW-0472">Membrane</keyword>
<sequence>MATRRQGYAAIPTNEEQDTEQQTRDVNDSGSSLLGRVKNYDYRGFVSRYRIGYILAILILLALGAALLVALLLPENGSDNHHAWHPVQAPIKAGISKAAMQQGLDQCEAIQNKRRVRNEPNPHRLNPRASNDTRPILLKHAIVWDGQGNVLHDVDILMQHGVIKQVQADITDTPEDTKVIDVRGHIVSPGLVDMHSHLGLDSWPELDGSQETNEASNPLTPFVRSLDAFSPSDKAIRIVASGGVTTALVLPGSANLMGGEAFVFKLRPVPTTSNTDMLVQAGIDESTETKWRWMKMACGENPKNFYGKHGRMPRTRMGEAYMFRQRLDEARQLMEAQNDWCLAAQDLDINAPDTRLESRFPEDLAYESLVALLRGDVRLNVHCYETHDLEAMIRHSHEFNFNISAFHHALDAYLVPDIIKRAKNEIVIATFADHWGYKKEAFQASPYGPKILHEAGIPVALKSDHPVLNSQHLVFEAAKANHYGLPLHEAFKAVTSVPAKAIGLDHRVGSLKPGYDADVVIWDRPPLTLGATPLQVFVDGIPLFDEPSIEPPIVKKDTTPALYKEKISIESMIAEIKDQDSFILTDVGGVMLGKDFITGPVNVFVRDGKMVCAGDSCDSEMQAMDHVRKMDVNGGYGIIAVGSHLGMVEIPSEESTGDGTVKASKSKDPQDVVYAVDGIKLGTRHLEEAYKGGVMNSITAPMSENVIVGVMLSEGALINPATALHLQIGDNVKSASFPTVSSQISFIRQLLKENTGSNNIFGQASRGEIPTVVSVHNKDEIASLVMLKQNHLPTTRFVVMGGAEAHLVAQHLADADIPVILRPTLCTPARFDSIHCLTGAPLTQGTAAHVLHRHGVKIALGVDDDGLARNLAWDAGWLAATSPDASHITEQEAMRFITTNIQEIFGLASPDDEFVVWSNNPLQLQSRPLFSYSQRQVKSFV</sequence>
<name>A0A077WSG0_9FUNG</name>
<dbReference type="InterPro" id="IPR011059">
    <property type="entry name" value="Metal-dep_hydrolase_composite"/>
</dbReference>
<dbReference type="InterPro" id="IPR006680">
    <property type="entry name" value="Amidohydro-rel"/>
</dbReference>
<protein>
    <recommendedName>
        <fullName evidence="3">Amidohydrolase-related domain-containing protein</fullName>
    </recommendedName>
</protein>
<dbReference type="GO" id="GO:0004038">
    <property type="term" value="F:allantoinase activity"/>
    <property type="evidence" value="ECO:0007669"/>
    <property type="project" value="TreeGrafter"/>
</dbReference>
<dbReference type="Gene3D" id="3.20.20.140">
    <property type="entry name" value="Metal-dependent hydrolases"/>
    <property type="match status" value="2"/>
</dbReference>
<dbReference type="EMBL" id="LK023336">
    <property type="protein sequence ID" value="CDS10536.1"/>
    <property type="molecule type" value="Genomic_DNA"/>
</dbReference>
<evidence type="ECO:0000256" key="1">
    <source>
        <dbReference type="SAM" id="MobiDB-lite"/>
    </source>
</evidence>
<feature type="transmembrane region" description="Helical" evidence="2">
    <location>
        <begin position="51"/>
        <end position="73"/>
    </location>
</feature>
<keyword evidence="2" id="KW-1133">Transmembrane helix</keyword>
<dbReference type="PANTHER" id="PTHR43668:SF5">
    <property type="entry name" value="AMIDOHYDROLASE 3 DOMAIN-CONTAINING PROTEIN"/>
    <property type="match status" value="1"/>
</dbReference>
<dbReference type="PANTHER" id="PTHR43668">
    <property type="entry name" value="ALLANTOINASE"/>
    <property type="match status" value="1"/>
</dbReference>
<evidence type="ECO:0000313" key="4">
    <source>
        <dbReference type="EMBL" id="CDS10536.1"/>
    </source>
</evidence>
<dbReference type="SUPFAM" id="SSF51556">
    <property type="entry name" value="Metallo-dependent hydrolases"/>
    <property type="match status" value="1"/>
</dbReference>
<reference evidence="4" key="1">
    <citation type="journal article" date="2014" name="Genome Announc.">
        <title>De novo whole-genome sequence and genome annotation of Lichtheimia ramosa.</title>
        <authorList>
            <person name="Linde J."/>
            <person name="Schwartze V."/>
            <person name="Binder U."/>
            <person name="Lass-Florl C."/>
            <person name="Voigt K."/>
            <person name="Horn F."/>
        </authorList>
    </citation>
    <scope>NUCLEOTIDE SEQUENCE</scope>
    <source>
        <strain evidence="4">JMRC FSU:6197</strain>
    </source>
</reference>
<dbReference type="CDD" id="cd01309">
    <property type="entry name" value="Met_dep_hydrolase_C"/>
    <property type="match status" value="1"/>
</dbReference>